<sequence>MSWTDLLRSSIIAFCQELEHIRGPDDELIEQLTIVKDRTRRRLDSFVLHPRFDDVPSLQEELLQNGRHMRELELAHRASRAQRLQTYDGEMEELAGRMLREQFNILGLEKVRRLLPGLSVTLSLDEDDAILHRDDEQLSTSSCQLDTAVIGDGHVQVSDLKAGWGDESSQTARPVVNTSVTWCTLRMTGQAEHTENSSRGRIYRAMARGRSLRQKTARRHRESSPSPPLHDNMQALHQDNDGGKVLIQKKGQALCNKAIKLGTNGQTTCILVFKNSDDNEWTSAGHIPEGQPTPNLDSIVVRTDGEWIVLYGREWIIFRILR</sequence>
<comment type="caution">
    <text evidence="2">The sequence shown here is derived from an EMBL/GenBank/DDBJ whole genome shotgun (WGS) entry which is preliminary data.</text>
</comment>
<evidence type="ECO:0000256" key="1">
    <source>
        <dbReference type="SAM" id="MobiDB-lite"/>
    </source>
</evidence>
<reference evidence="2 3" key="1">
    <citation type="submission" date="2020-05" db="EMBL/GenBank/DDBJ databases">
        <title>Identification and distribution of gene clusters putatively required for synthesis of sphingolipid metabolism inhibitors in phylogenetically diverse species of the filamentous fungus Fusarium.</title>
        <authorList>
            <person name="Kim H.-S."/>
            <person name="Busman M."/>
            <person name="Brown D.W."/>
            <person name="Divon H."/>
            <person name="Uhlig S."/>
            <person name="Proctor R.H."/>
        </authorList>
    </citation>
    <scope>NUCLEOTIDE SEQUENCE [LARGE SCALE GENOMIC DNA]</scope>
    <source>
        <strain evidence="2 3">NRRL 26131</strain>
    </source>
</reference>
<gene>
    <name evidence="2" type="ORF">FGLOB1_2505</name>
</gene>
<keyword evidence="3" id="KW-1185">Reference proteome</keyword>
<accession>A0A8H5YPU8</accession>
<protein>
    <submittedName>
        <fullName evidence="2">Uncharacterized protein</fullName>
    </submittedName>
</protein>
<feature type="compositionally biased region" description="Basic residues" evidence="1">
    <location>
        <begin position="210"/>
        <end position="221"/>
    </location>
</feature>
<dbReference type="Proteomes" id="UP000532311">
    <property type="component" value="Unassembled WGS sequence"/>
</dbReference>
<dbReference type="AlphaFoldDB" id="A0A8H5YPU8"/>
<dbReference type="EMBL" id="JAAQPF010000090">
    <property type="protein sequence ID" value="KAF5716583.1"/>
    <property type="molecule type" value="Genomic_DNA"/>
</dbReference>
<evidence type="ECO:0000313" key="3">
    <source>
        <dbReference type="Proteomes" id="UP000532311"/>
    </source>
</evidence>
<organism evidence="2 3">
    <name type="scientific">Fusarium globosum</name>
    <dbReference type="NCBI Taxonomy" id="78864"/>
    <lineage>
        <taxon>Eukaryota</taxon>
        <taxon>Fungi</taxon>
        <taxon>Dikarya</taxon>
        <taxon>Ascomycota</taxon>
        <taxon>Pezizomycotina</taxon>
        <taxon>Sordariomycetes</taxon>
        <taxon>Hypocreomycetidae</taxon>
        <taxon>Hypocreales</taxon>
        <taxon>Nectriaceae</taxon>
        <taxon>Fusarium</taxon>
        <taxon>Fusarium fujikuroi species complex</taxon>
    </lineage>
</organism>
<feature type="region of interest" description="Disordered" evidence="1">
    <location>
        <begin position="209"/>
        <end position="233"/>
    </location>
</feature>
<evidence type="ECO:0000313" key="2">
    <source>
        <dbReference type="EMBL" id="KAF5716583.1"/>
    </source>
</evidence>
<proteinExistence type="predicted"/>
<name>A0A8H5YPU8_9HYPO</name>